<dbReference type="CDD" id="cd12148">
    <property type="entry name" value="fungal_TF_MHR"/>
    <property type="match status" value="1"/>
</dbReference>
<name>A0A0D1WPX2_9EURO</name>
<dbReference type="HOGENOM" id="CLU_025276_0_0_1"/>
<dbReference type="STRING" id="1016849.A0A0D1WPX2"/>
<evidence type="ECO:0000256" key="2">
    <source>
        <dbReference type="ARBA" id="ARBA00023125"/>
    </source>
</evidence>
<evidence type="ECO:0000313" key="5">
    <source>
        <dbReference type="EMBL" id="KIV77136.1"/>
    </source>
</evidence>
<dbReference type="GO" id="GO:0000978">
    <property type="term" value="F:RNA polymerase II cis-regulatory region sequence-specific DNA binding"/>
    <property type="evidence" value="ECO:0007669"/>
    <property type="project" value="TreeGrafter"/>
</dbReference>
<dbReference type="GO" id="GO:0005634">
    <property type="term" value="C:nucleus"/>
    <property type="evidence" value="ECO:0007669"/>
    <property type="project" value="TreeGrafter"/>
</dbReference>
<sequence length="553" mass="61911">MTVLPEQLARLFFLPIGRERLQNKRANSSVEILCSSKLANASATRALIDCFFACTGTLFYIVSPEEAGELFRAVYMDEEGPTKASLGAICAIACVASQYDETTIDHSVRQSYYETAKFYLDDCIEEDEVLGMRVLCLLSIYCAMDKRLTAWTWILTGLKLARLRGIHLERRPASTSPKEWVSQKKVLRTLIFLASWLSASLGSNPEIMAAFQPVFEESFVVAEDDPSVESLVQEQMTSIGVLTTGVLKDVFLKEQLSVVATREHKLKLADWVRRIPAAMQLDSLTKNKALTSNQRRSVFLVHVNYMGALLLLYRRHLFYLATTHRDVPWQLDGDMTEAMGYAEDAVATALQSARLLHLLMSERAIFKRCWLIIYQSFSACTVLLFHVAQKRLHGAGPAEYDEELSHSKSCLDTLEYCSQGDIVAKGYHDMLHFYYNALNTPPVDACNGTGERLQHTEAFGHTTMHTLASHGGSLHPNDLVNRVGGILNWPYQHGWPSDRHEIISSVDGTNIFSELGFEPHITFASTTGLYYDSPVFGGPFQWSANSVPPPSRA</sequence>
<evidence type="ECO:0000256" key="3">
    <source>
        <dbReference type="ARBA" id="ARBA00023163"/>
    </source>
</evidence>
<dbReference type="EMBL" id="KN846954">
    <property type="protein sequence ID" value="KIV77136.1"/>
    <property type="molecule type" value="Genomic_DNA"/>
</dbReference>
<proteinExistence type="predicted"/>
<evidence type="ECO:0008006" key="7">
    <source>
        <dbReference type="Google" id="ProtNLM"/>
    </source>
</evidence>
<dbReference type="GO" id="GO:0000435">
    <property type="term" value="P:positive regulation of transcription from RNA polymerase II promoter by galactose"/>
    <property type="evidence" value="ECO:0007669"/>
    <property type="project" value="TreeGrafter"/>
</dbReference>
<keyword evidence="1" id="KW-0805">Transcription regulation</keyword>
<gene>
    <name evidence="5" type="ORF">PV11_08960</name>
</gene>
<dbReference type="GO" id="GO:0000981">
    <property type="term" value="F:DNA-binding transcription factor activity, RNA polymerase II-specific"/>
    <property type="evidence" value="ECO:0007669"/>
    <property type="project" value="TreeGrafter"/>
</dbReference>
<dbReference type="PANTHER" id="PTHR47424">
    <property type="entry name" value="REGULATORY PROTEIN GAL4"/>
    <property type="match status" value="1"/>
</dbReference>
<evidence type="ECO:0000256" key="1">
    <source>
        <dbReference type="ARBA" id="ARBA00023015"/>
    </source>
</evidence>
<evidence type="ECO:0000313" key="6">
    <source>
        <dbReference type="Proteomes" id="UP000053599"/>
    </source>
</evidence>
<keyword evidence="2" id="KW-0238">DNA-binding</keyword>
<accession>A0A0D1WPX2</accession>
<keyword evidence="3" id="KW-0804">Transcription</keyword>
<dbReference type="Proteomes" id="UP000053599">
    <property type="component" value="Unassembled WGS sequence"/>
</dbReference>
<dbReference type="PANTHER" id="PTHR47424:SF3">
    <property type="entry name" value="REGULATORY PROTEIN GAL4"/>
    <property type="match status" value="1"/>
</dbReference>
<reference evidence="5 6" key="1">
    <citation type="submission" date="2015-01" db="EMBL/GenBank/DDBJ databases">
        <title>The Genome Sequence of Exophiala sideris CBS121828.</title>
        <authorList>
            <consortium name="The Broad Institute Genomics Platform"/>
            <person name="Cuomo C."/>
            <person name="de Hoog S."/>
            <person name="Gorbushina A."/>
            <person name="Stielow B."/>
            <person name="Teixiera M."/>
            <person name="Abouelleil A."/>
            <person name="Chapman S.B."/>
            <person name="Priest M."/>
            <person name="Young S.K."/>
            <person name="Wortman J."/>
            <person name="Nusbaum C."/>
            <person name="Birren B."/>
        </authorList>
    </citation>
    <scope>NUCLEOTIDE SEQUENCE [LARGE SCALE GENOMIC DNA]</scope>
    <source>
        <strain evidence="5 6">CBS 121828</strain>
    </source>
</reference>
<dbReference type="InterPro" id="IPR051127">
    <property type="entry name" value="Fungal_SecMet_Regulators"/>
</dbReference>
<evidence type="ECO:0000256" key="4">
    <source>
        <dbReference type="ARBA" id="ARBA00023242"/>
    </source>
</evidence>
<dbReference type="AlphaFoldDB" id="A0A0D1WPX2"/>
<protein>
    <recommendedName>
        <fullName evidence="7">Transcription factor domain-containing protein</fullName>
    </recommendedName>
</protein>
<organism evidence="5 6">
    <name type="scientific">Exophiala sideris</name>
    <dbReference type="NCBI Taxonomy" id="1016849"/>
    <lineage>
        <taxon>Eukaryota</taxon>
        <taxon>Fungi</taxon>
        <taxon>Dikarya</taxon>
        <taxon>Ascomycota</taxon>
        <taxon>Pezizomycotina</taxon>
        <taxon>Eurotiomycetes</taxon>
        <taxon>Chaetothyriomycetidae</taxon>
        <taxon>Chaetothyriales</taxon>
        <taxon>Herpotrichiellaceae</taxon>
        <taxon>Exophiala</taxon>
    </lineage>
</organism>
<keyword evidence="4" id="KW-0539">Nucleus</keyword>
<dbReference type="OrthoDB" id="1919336at2759"/>